<feature type="domain" description="ComEC/Rec2-related protein" evidence="7">
    <location>
        <begin position="148"/>
        <end position="363"/>
    </location>
</feature>
<feature type="transmembrane region" description="Helical" evidence="6">
    <location>
        <begin position="190"/>
        <end position="212"/>
    </location>
</feature>
<accession>B9K858</accession>
<sequence length="390" mass="43949">MILIFFSLCLGALLGALFRFPWYVFFPAAIPLWRKNKEISIAVLFILSGAFLYSLGTLPPGNYELVGLVEGSRVTRVKVFQGEWKKVRPIRIRTSKDGFIYAVGYYDGSIFHPSYLKELEKPSLRRLREEFSKEVRGTAFSLLFGEKDNAVYRSGLGHFFAVSGLHVGIAFSLYTTLISFFTWRRMYQELVALLLLIPYVLSVNTPSVLRAYLTILLWKVLRTLGFKTTPSYITATVGSLMIVLDPTVLFTPSFLLSFFVTLSILNSKNIFELVVKAYLASLPFLCLFFGETNVSALLFSIPMSFAVIPVTWVSHLSFLLFLLGLKTPSMVAADVANIVSFPVDVLVRLSNMMPIIPLPKFLFFVLIPVPLILLFDIRGIIRRTSGRAIL</sequence>
<dbReference type="InterPro" id="IPR004477">
    <property type="entry name" value="ComEC_N"/>
</dbReference>
<evidence type="ECO:0000256" key="4">
    <source>
        <dbReference type="ARBA" id="ARBA00022989"/>
    </source>
</evidence>
<dbReference type="PANTHER" id="PTHR30619">
    <property type="entry name" value="DNA INTERNALIZATION/COMPETENCE PROTEIN COMEC/REC2"/>
    <property type="match status" value="1"/>
</dbReference>
<dbReference type="EMBL" id="CP000916">
    <property type="protein sequence ID" value="ACM23141.1"/>
    <property type="molecule type" value="Genomic_DNA"/>
</dbReference>
<keyword evidence="2" id="KW-1003">Cell membrane</keyword>
<evidence type="ECO:0000256" key="5">
    <source>
        <dbReference type="ARBA" id="ARBA00023136"/>
    </source>
</evidence>
<dbReference type="STRING" id="309803.CTN_0965"/>
<keyword evidence="5 6" id="KW-0472">Membrane</keyword>
<feature type="transmembrane region" description="Helical" evidence="6">
    <location>
        <begin position="361"/>
        <end position="381"/>
    </location>
</feature>
<evidence type="ECO:0000256" key="6">
    <source>
        <dbReference type="SAM" id="Phobius"/>
    </source>
</evidence>
<feature type="transmembrane region" description="Helical" evidence="6">
    <location>
        <begin position="159"/>
        <end position="183"/>
    </location>
</feature>
<keyword evidence="4 6" id="KW-1133">Transmembrane helix</keyword>
<name>B9K858_THENN</name>
<keyword evidence="9" id="KW-1185">Reference proteome</keyword>
<feature type="transmembrane region" description="Helical" evidence="6">
    <location>
        <begin position="296"/>
        <end position="323"/>
    </location>
</feature>
<evidence type="ECO:0000313" key="8">
    <source>
        <dbReference type="EMBL" id="ACM23141.1"/>
    </source>
</evidence>
<feature type="transmembrane region" description="Helical" evidence="6">
    <location>
        <begin position="273"/>
        <end position="290"/>
    </location>
</feature>
<evidence type="ECO:0000256" key="3">
    <source>
        <dbReference type="ARBA" id="ARBA00022692"/>
    </source>
</evidence>
<evidence type="ECO:0000256" key="1">
    <source>
        <dbReference type="ARBA" id="ARBA00004651"/>
    </source>
</evidence>
<feature type="transmembrane region" description="Helical" evidence="6">
    <location>
        <begin position="39"/>
        <end position="58"/>
    </location>
</feature>
<dbReference type="HOGENOM" id="CLU_705829_0_0_0"/>
<reference evidence="8 9" key="1">
    <citation type="journal article" date="2009" name="Biosci. Biotechnol. Biochem.">
        <title>WeGAS: a web-based microbial genome annotation system.</title>
        <authorList>
            <person name="Lee D."/>
            <person name="Seo H."/>
            <person name="Park C."/>
            <person name="Park K."/>
        </authorList>
    </citation>
    <scope>NUCLEOTIDE SEQUENCE [LARGE SCALE GENOMIC DNA]</scope>
    <source>
        <strain evidence="9">ATCC 49049 / DSM 4359 / NBRC 107923 / NS-E</strain>
    </source>
</reference>
<dbReference type="PANTHER" id="PTHR30619:SF1">
    <property type="entry name" value="RECOMBINATION PROTEIN 2"/>
    <property type="match status" value="1"/>
</dbReference>
<dbReference type="InterPro" id="IPR052159">
    <property type="entry name" value="Competence_DNA_uptake"/>
</dbReference>
<dbReference type="eggNOG" id="COG0658">
    <property type="taxonomic scope" value="Bacteria"/>
</dbReference>
<evidence type="ECO:0000256" key="2">
    <source>
        <dbReference type="ARBA" id="ARBA00022475"/>
    </source>
</evidence>
<comment type="subcellular location">
    <subcellularLocation>
        <location evidence="1">Cell membrane</location>
        <topology evidence="1">Multi-pass membrane protein</topology>
    </subcellularLocation>
</comment>
<gene>
    <name evidence="8" type="ordered locus">CTN_0965</name>
</gene>
<proteinExistence type="predicted"/>
<dbReference type="GO" id="GO:0005886">
    <property type="term" value="C:plasma membrane"/>
    <property type="evidence" value="ECO:0007669"/>
    <property type="project" value="UniProtKB-SubCell"/>
</dbReference>
<dbReference type="Proteomes" id="UP000000445">
    <property type="component" value="Chromosome"/>
</dbReference>
<protein>
    <submittedName>
        <fullName evidence="8">ComEC/Rec2-related protein</fullName>
    </submittedName>
</protein>
<dbReference type="Pfam" id="PF03772">
    <property type="entry name" value="Competence"/>
    <property type="match status" value="1"/>
</dbReference>
<dbReference type="KEGG" id="tna:CTN_0965"/>
<organism evidence="8 9">
    <name type="scientific">Thermotoga neapolitana (strain ATCC 49049 / DSM 4359 / NBRC 107923 / NS-E)</name>
    <dbReference type="NCBI Taxonomy" id="309803"/>
    <lineage>
        <taxon>Bacteria</taxon>
        <taxon>Thermotogati</taxon>
        <taxon>Thermotogota</taxon>
        <taxon>Thermotogae</taxon>
        <taxon>Thermotogales</taxon>
        <taxon>Thermotogaceae</taxon>
        <taxon>Thermotoga</taxon>
    </lineage>
</organism>
<evidence type="ECO:0000259" key="7">
    <source>
        <dbReference type="Pfam" id="PF03772"/>
    </source>
</evidence>
<dbReference type="AlphaFoldDB" id="B9K858"/>
<dbReference type="RefSeq" id="WP_015919458.1">
    <property type="nucleotide sequence ID" value="NC_011978.1"/>
</dbReference>
<keyword evidence="3 6" id="KW-0812">Transmembrane</keyword>
<feature type="transmembrane region" description="Helical" evidence="6">
    <location>
        <begin position="232"/>
        <end position="261"/>
    </location>
</feature>
<evidence type="ECO:0000313" key="9">
    <source>
        <dbReference type="Proteomes" id="UP000000445"/>
    </source>
</evidence>